<sequence>MHAAELVRSAFCILYEATYTETIRHVEEAENDVLRMHRKDLPHSLLTFDNCRLPAVLSARDKLSILCYLMCGDACAYMHGMVKLLLGWFCKDFQTLQFSPLPGATNRTMKLCNSASEVSANTHTRHDVFSVVVLHKSAHASAQSSNQASIQKGETRYIVDITGPQYGWFTPAMKYDTYQRNHVLTFLSGYGTGQYVKHTPYMHGSRIMWDEAWRYQMILWVDERLVARLDRADDLLPEHVFLGQAEDGQRAREEFLRVFKELVYEALREFGDVGQAWHKALRERSVADYGGEALGCPGQQGCGAVVSS</sequence>
<dbReference type="Proteomes" id="UP001320706">
    <property type="component" value="Unassembled WGS sequence"/>
</dbReference>
<gene>
    <name evidence="1" type="ORF">M8818_000485</name>
</gene>
<accession>A0ACC3SNE9</accession>
<keyword evidence="2" id="KW-1185">Reference proteome</keyword>
<organism evidence="1 2">
    <name type="scientific">Zalaria obscura</name>
    <dbReference type="NCBI Taxonomy" id="2024903"/>
    <lineage>
        <taxon>Eukaryota</taxon>
        <taxon>Fungi</taxon>
        <taxon>Dikarya</taxon>
        <taxon>Ascomycota</taxon>
        <taxon>Pezizomycotina</taxon>
        <taxon>Dothideomycetes</taxon>
        <taxon>Dothideomycetidae</taxon>
        <taxon>Dothideales</taxon>
        <taxon>Zalariaceae</taxon>
        <taxon>Zalaria</taxon>
    </lineage>
</organism>
<evidence type="ECO:0000313" key="2">
    <source>
        <dbReference type="Proteomes" id="UP001320706"/>
    </source>
</evidence>
<proteinExistence type="predicted"/>
<dbReference type="EMBL" id="JAMKPW020000002">
    <property type="protein sequence ID" value="KAK8220069.1"/>
    <property type="molecule type" value="Genomic_DNA"/>
</dbReference>
<reference evidence="1" key="1">
    <citation type="submission" date="2024-02" db="EMBL/GenBank/DDBJ databases">
        <title>Metagenome Assembled Genome of Zalaria obscura JY119.</title>
        <authorList>
            <person name="Vighnesh L."/>
            <person name="Jagadeeshwari U."/>
            <person name="Venkata Ramana C."/>
            <person name="Sasikala C."/>
        </authorList>
    </citation>
    <scope>NUCLEOTIDE SEQUENCE</scope>
    <source>
        <strain evidence="1">JY119</strain>
    </source>
</reference>
<comment type="caution">
    <text evidence="1">The sequence shown here is derived from an EMBL/GenBank/DDBJ whole genome shotgun (WGS) entry which is preliminary data.</text>
</comment>
<evidence type="ECO:0000313" key="1">
    <source>
        <dbReference type="EMBL" id="KAK8220069.1"/>
    </source>
</evidence>
<protein>
    <submittedName>
        <fullName evidence="1">Uncharacterized protein</fullName>
    </submittedName>
</protein>
<name>A0ACC3SNE9_9PEZI</name>